<dbReference type="OrthoDB" id="9788907at2"/>
<dbReference type="Pfam" id="PF02417">
    <property type="entry name" value="Chromate_transp"/>
    <property type="match status" value="2"/>
</dbReference>
<protein>
    <submittedName>
        <fullName evidence="8">Chromate transporter</fullName>
    </submittedName>
</protein>
<evidence type="ECO:0000256" key="4">
    <source>
        <dbReference type="ARBA" id="ARBA00022692"/>
    </source>
</evidence>
<comment type="subcellular location">
    <subcellularLocation>
        <location evidence="1">Cell membrane</location>
        <topology evidence="1">Multi-pass membrane protein</topology>
    </subcellularLocation>
</comment>
<evidence type="ECO:0000256" key="3">
    <source>
        <dbReference type="ARBA" id="ARBA00022475"/>
    </source>
</evidence>
<organism evidence="8 9">
    <name type="scientific">Roseivirga pacifica</name>
    <dbReference type="NCBI Taxonomy" id="1267423"/>
    <lineage>
        <taxon>Bacteria</taxon>
        <taxon>Pseudomonadati</taxon>
        <taxon>Bacteroidota</taxon>
        <taxon>Cytophagia</taxon>
        <taxon>Cytophagales</taxon>
        <taxon>Roseivirgaceae</taxon>
        <taxon>Roseivirga</taxon>
    </lineage>
</organism>
<dbReference type="STRING" id="1267423.SAMN05216290_0913"/>
<dbReference type="RefSeq" id="WP_090257283.1">
    <property type="nucleotide sequence ID" value="NZ_FOIR01000001.1"/>
</dbReference>
<reference evidence="9" key="1">
    <citation type="submission" date="2016-10" db="EMBL/GenBank/DDBJ databases">
        <authorList>
            <person name="Varghese N."/>
            <person name="Submissions S."/>
        </authorList>
    </citation>
    <scope>NUCLEOTIDE SEQUENCE [LARGE SCALE GENOMIC DNA]</scope>
    <source>
        <strain evidence="9">CGMCC 1.12402</strain>
    </source>
</reference>
<evidence type="ECO:0000256" key="1">
    <source>
        <dbReference type="ARBA" id="ARBA00004651"/>
    </source>
</evidence>
<feature type="transmembrane region" description="Helical" evidence="7">
    <location>
        <begin position="294"/>
        <end position="319"/>
    </location>
</feature>
<dbReference type="PANTHER" id="PTHR33567">
    <property type="entry name" value="CHROMATE ION TRANSPORTER (EUROFUNG)"/>
    <property type="match status" value="1"/>
</dbReference>
<keyword evidence="3" id="KW-1003">Cell membrane</keyword>
<feature type="transmembrane region" description="Helical" evidence="7">
    <location>
        <begin position="194"/>
        <end position="213"/>
    </location>
</feature>
<feature type="transmembrane region" description="Helical" evidence="7">
    <location>
        <begin position="331"/>
        <end position="351"/>
    </location>
</feature>
<feature type="transmembrane region" description="Helical" evidence="7">
    <location>
        <begin position="147"/>
        <end position="174"/>
    </location>
</feature>
<dbReference type="PIRSF" id="PIRSF004810">
    <property type="entry name" value="ChrA"/>
    <property type="match status" value="1"/>
</dbReference>
<name>A0A1I0N5X4_9BACT</name>
<dbReference type="AlphaFoldDB" id="A0A1I0N5X4"/>
<evidence type="ECO:0000256" key="7">
    <source>
        <dbReference type="SAM" id="Phobius"/>
    </source>
</evidence>
<feature type="transmembrane region" description="Helical" evidence="7">
    <location>
        <begin position="363"/>
        <end position="391"/>
    </location>
</feature>
<evidence type="ECO:0000256" key="5">
    <source>
        <dbReference type="ARBA" id="ARBA00022989"/>
    </source>
</evidence>
<dbReference type="GO" id="GO:0015109">
    <property type="term" value="F:chromate transmembrane transporter activity"/>
    <property type="evidence" value="ECO:0007669"/>
    <property type="project" value="InterPro"/>
</dbReference>
<gene>
    <name evidence="8" type="ORF">SAMN05216290_0913</name>
</gene>
<dbReference type="InterPro" id="IPR003370">
    <property type="entry name" value="Chromate_transpt"/>
</dbReference>
<proteinExistence type="inferred from homology"/>
<evidence type="ECO:0000313" key="9">
    <source>
        <dbReference type="Proteomes" id="UP000199437"/>
    </source>
</evidence>
<feature type="transmembrane region" description="Helical" evidence="7">
    <location>
        <begin position="79"/>
        <end position="103"/>
    </location>
</feature>
<keyword evidence="6 7" id="KW-0472">Membrane</keyword>
<evidence type="ECO:0000256" key="2">
    <source>
        <dbReference type="ARBA" id="ARBA00005262"/>
    </source>
</evidence>
<evidence type="ECO:0000313" key="8">
    <source>
        <dbReference type="EMBL" id="SEV95760.1"/>
    </source>
</evidence>
<feature type="transmembrane region" description="Helical" evidence="7">
    <location>
        <begin position="259"/>
        <end position="282"/>
    </location>
</feature>
<evidence type="ECO:0000256" key="6">
    <source>
        <dbReference type="ARBA" id="ARBA00023136"/>
    </source>
</evidence>
<dbReference type="GO" id="GO:0005886">
    <property type="term" value="C:plasma membrane"/>
    <property type="evidence" value="ECO:0007669"/>
    <property type="project" value="UniProtKB-SubCell"/>
</dbReference>
<keyword evidence="4 7" id="KW-0812">Transmembrane</keyword>
<keyword evidence="9" id="KW-1185">Reference proteome</keyword>
<dbReference type="Proteomes" id="UP000199437">
    <property type="component" value="Unassembled WGS sequence"/>
</dbReference>
<feature type="transmembrane region" description="Helical" evidence="7">
    <location>
        <begin position="115"/>
        <end position="135"/>
    </location>
</feature>
<feature type="transmembrane region" description="Helical" evidence="7">
    <location>
        <begin position="15"/>
        <end position="38"/>
    </location>
</feature>
<dbReference type="GeneID" id="99985652"/>
<accession>A0A1I0N5X4</accession>
<keyword evidence="5 7" id="KW-1133">Transmembrane helix</keyword>
<dbReference type="InterPro" id="IPR014047">
    <property type="entry name" value="Chr_Tranpt_l_chain"/>
</dbReference>
<sequence length="392" mass="42672">MAVKRIRYYIFLKDVLIIAISAFGGPQAHMAMFINILVKKRAYITEEELMELYALCQILPGPTSTQTITAIGFRIGRAGLAYLTLLVWMLPAVAIMTTAAILINSHQAKNFDLEFTRFIQPMAVGFISYGAYVVASRVVNTRTAGGLMALSAIVTYFINKPAALPIVLVFAGALTAFKYKKHEKEEIEKVKIKWGNFTLWGLVLVAAALLGGFTQDRFVLLFENFYRNGSLIFGGGQVLIPFLNTEFVEAKGYLSSEEFLSGLAMVQAVPGPVFSVSSFVGALSVRDLGLGGQILAGFISACGIFLPGTFLIFFVIRFWDSLKKYRVVRASLEGIHAASAGMVAAAAFVLFEPIDNSVLNVSVVIGTFLLLTYTKVPPPFIILAGLIAGFLI</sequence>
<dbReference type="EMBL" id="FOIR01000001">
    <property type="protein sequence ID" value="SEV95760.1"/>
    <property type="molecule type" value="Genomic_DNA"/>
</dbReference>
<dbReference type="PANTHER" id="PTHR33567:SF3">
    <property type="entry name" value="CHROMATE ION TRANSPORTER (EUROFUNG)"/>
    <property type="match status" value="1"/>
</dbReference>
<comment type="similarity">
    <text evidence="2">Belongs to the chromate ion transporter (CHR) (TC 2.A.51) family.</text>
</comment>
<dbReference type="NCBIfam" id="TIGR00937">
    <property type="entry name" value="2A51"/>
    <property type="match status" value="1"/>
</dbReference>